<feature type="compositionally biased region" description="Polar residues" evidence="10">
    <location>
        <begin position="12"/>
        <end position="21"/>
    </location>
</feature>
<evidence type="ECO:0000313" key="13">
    <source>
        <dbReference type="Proteomes" id="UP000245768"/>
    </source>
</evidence>
<dbReference type="GO" id="GO:0043048">
    <property type="term" value="P:dolichyl monophosphate biosynthetic process"/>
    <property type="evidence" value="ECO:0007669"/>
    <property type="project" value="TreeGrafter"/>
</dbReference>
<feature type="compositionally biased region" description="Low complexity" evidence="10">
    <location>
        <begin position="206"/>
        <end position="215"/>
    </location>
</feature>
<feature type="transmembrane region" description="Helical" evidence="11">
    <location>
        <begin position="897"/>
        <end position="917"/>
    </location>
</feature>
<evidence type="ECO:0000256" key="1">
    <source>
        <dbReference type="ARBA" id="ARBA00004477"/>
    </source>
</evidence>
<feature type="compositionally biased region" description="Low complexity" evidence="10">
    <location>
        <begin position="175"/>
        <end position="186"/>
    </location>
</feature>
<evidence type="ECO:0000256" key="7">
    <source>
        <dbReference type="ARBA" id="ARBA00022824"/>
    </source>
</evidence>
<keyword evidence="5 11" id="KW-0812">Transmembrane</keyword>
<evidence type="ECO:0000313" key="12">
    <source>
        <dbReference type="EMBL" id="PWN89425.1"/>
    </source>
</evidence>
<evidence type="ECO:0000256" key="11">
    <source>
        <dbReference type="SAM" id="Phobius"/>
    </source>
</evidence>
<dbReference type="OrthoDB" id="377083at2759"/>
<dbReference type="GO" id="GO:0004168">
    <property type="term" value="F:dolichol kinase activity"/>
    <property type="evidence" value="ECO:0007669"/>
    <property type="project" value="UniProtKB-EC"/>
</dbReference>
<feature type="transmembrane region" description="Helical" evidence="11">
    <location>
        <begin position="874"/>
        <end position="891"/>
    </location>
</feature>
<dbReference type="PANTHER" id="PTHR13205:SF15">
    <property type="entry name" value="DOLICHOL KINASE"/>
    <property type="match status" value="1"/>
</dbReference>
<feature type="transmembrane region" description="Helical" evidence="11">
    <location>
        <begin position="809"/>
        <end position="833"/>
    </location>
</feature>
<dbReference type="GO" id="GO:0005789">
    <property type="term" value="C:endoplasmic reticulum membrane"/>
    <property type="evidence" value="ECO:0007669"/>
    <property type="project" value="UniProtKB-SubCell"/>
</dbReference>
<evidence type="ECO:0000256" key="6">
    <source>
        <dbReference type="ARBA" id="ARBA00022777"/>
    </source>
</evidence>
<feature type="compositionally biased region" description="Polar residues" evidence="10">
    <location>
        <begin position="86"/>
        <end position="95"/>
    </location>
</feature>
<keyword evidence="13" id="KW-1185">Reference proteome</keyword>
<dbReference type="RefSeq" id="XP_025376623.1">
    <property type="nucleotide sequence ID" value="XM_025524134.1"/>
</dbReference>
<protein>
    <recommendedName>
        <fullName evidence="3">dolichol kinase</fullName>
        <ecNumber evidence="3">2.7.1.108</ecNumber>
    </recommendedName>
</protein>
<comment type="subcellular location">
    <subcellularLocation>
        <location evidence="1">Endoplasmic reticulum membrane</location>
        <topology evidence="1">Multi-pass membrane protein</topology>
    </subcellularLocation>
</comment>
<dbReference type="EC" id="2.7.1.108" evidence="3"/>
<keyword evidence="6" id="KW-0418">Kinase</keyword>
<feature type="transmembrane region" description="Helical" evidence="11">
    <location>
        <begin position="703"/>
        <end position="722"/>
    </location>
</feature>
<evidence type="ECO:0000256" key="8">
    <source>
        <dbReference type="ARBA" id="ARBA00022989"/>
    </source>
</evidence>
<evidence type="ECO:0000256" key="3">
    <source>
        <dbReference type="ARBA" id="ARBA00012132"/>
    </source>
</evidence>
<evidence type="ECO:0000256" key="10">
    <source>
        <dbReference type="SAM" id="MobiDB-lite"/>
    </source>
</evidence>
<keyword evidence="7" id="KW-0256">Endoplasmic reticulum</keyword>
<organism evidence="12 13">
    <name type="scientific">Acaromyces ingoldii</name>
    <dbReference type="NCBI Taxonomy" id="215250"/>
    <lineage>
        <taxon>Eukaryota</taxon>
        <taxon>Fungi</taxon>
        <taxon>Dikarya</taxon>
        <taxon>Basidiomycota</taxon>
        <taxon>Ustilaginomycotina</taxon>
        <taxon>Exobasidiomycetes</taxon>
        <taxon>Exobasidiales</taxon>
        <taxon>Cryptobasidiaceae</taxon>
        <taxon>Acaromyces</taxon>
    </lineage>
</organism>
<dbReference type="InParanoid" id="A0A316YNV4"/>
<feature type="compositionally biased region" description="Polar residues" evidence="10">
    <location>
        <begin position="259"/>
        <end position="291"/>
    </location>
</feature>
<gene>
    <name evidence="12" type="ORF">FA10DRAFT_287299</name>
</gene>
<dbReference type="InterPro" id="IPR032974">
    <property type="entry name" value="Polypren_kinase"/>
</dbReference>
<dbReference type="GeneID" id="37046050"/>
<feature type="compositionally biased region" description="Basic and acidic residues" evidence="10">
    <location>
        <begin position="22"/>
        <end position="31"/>
    </location>
</feature>
<dbReference type="Proteomes" id="UP000245768">
    <property type="component" value="Unassembled WGS sequence"/>
</dbReference>
<keyword evidence="9 11" id="KW-0472">Membrane</keyword>
<feature type="transmembrane region" description="Helical" evidence="11">
    <location>
        <begin position="937"/>
        <end position="955"/>
    </location>
</feature>
<dbReference type="STRING" id="215250.A0A316YNV4"/>
<feature type="transmembrane region" description="Helical" evidence="11">
    <location>
        <begin position="605"/>
        <end position="629"/>
    </location>
</feature>
<evidence type="ECO:0000256" key="4">
    <source>
        <dbReference type="ARBA" id="ARBA00022679"/>
    </source>
</evidence>
<proteinExistence type="inferred from homology"/>
<sequence>MPTPRRAGSASLKKTWSNDSTASRHEVDLTRPRKHARRTSLPVHHAGGSQANGESSALLERRGFREAVNGAGLSSNGRGVLRRRGSTSQQRNGRTSSERPRRLDAPIEDDGHGGDDEEDEEDDHTSTFEDKDDSDDLARRRRRVWTKRGLDEDTDGVISSTTYAAGPSGGGNGVSGVESSSDGSSSDGRHVFDWDVPHRRSIQGIAAAGGPPSASYKRSSFHADGPPKRRNGRASTRPDERAEPISAPSTGLLWKGASQPGTSDGSFAGLATQTVQRALGKTSSGPNSTPPGRTKELPSGVAEITTTAQQRKGARPQRPSRQLNPLLEAAFLVAAGAWACLKLLDNAEEVVRLQAFEIAMIVTCSTLYYLLRSPDTFGSIWATDARNYRTCSDDGAMSGLLLGPLLAVTCLFAALDDPKPSKRMLASGDPLVFPPWRVEGPQDILGSRRSVPHPRLSAMALSRCDLVSLQTLTSTTLLAHLLATTWIKRPHEFPASNWRRLWSFIKFSTLLSALLAIVRELAASYGVPLWTDISRVELFTTAQFYQSNLYVISRLARRSFTLGELAIVSTVGVTLSVETLNLTAAKLTPATTAFVKTFRHPTPLLVFQLALVVGTFMIGFLLSPLLYLSRHLAQKPVHRLRWPHKRDLHRRLLAGFFYLFAALFVVGVLGFWVWWQLGGRNPWMWTLHFVIKGKYWWSRPLLVGYWLALVSGSIAGWQATVVSGKRIRLRPGNSSTVTQSVNSARLAAAPPYSANEPLETTSGKVMSKVGLRAADGSAMGPNGPAAPNPNSHLALKKAAHLSLNARRKFFHALAVLLFAPGIALDPAFTHLAFSLAFSVFIMAEYTRYYALYPFGAALHVFMSEFTDHKDSGPVILSHFYLLTGCAGTLWLEPTQGGIAHQIGVLTLGVGDALASIIGRRYGRVRWPGSSKTVEGSIAFVTSIFASACLLRLIGWCDAFNLSRFFLVTLTLGILEGVASQNDNLVLPIYGFICIYLFDAH</sequence>
<feature type="transmembrane region" description="Helical" evidence="11">
    <location>
        <begin position="650"/>
        <end position="675"/>
    </location>
</feature>
<feature type="compositionally biased region" description="Basic and acidic residues" evidence="10">
    <location>
        <begin position="187"/>
        <end position="198"/>
    </location>
</feature>
<dbReference type="AlphaFoldDB" id="A0A316YNV4"/>
<feature type="compositionally biased region" description="Basic and acidic residues" evidence="10">
    <location>
        <begin position="96"/>
        <end position="114"/>
    </location>
</feature>
<evidence type="ECO:0000256" key="5">
    <source>
        <dbReference type="ARBA" id="ARBA00022692"/>
    </source>
</evidence>
<reference evidence="12" key="1">
    <citation type="journal article" date="2018" name="Mol. Biol. Evol.">
        <title>Broad Genomic Sampling Reveals a Smut Pathogenic Ancestry of the Fungal Clade Ustilaginomycotina.</title>
        <authorList>
            <person name="Kijpornyongpan T."/>
            <person name="Mondo S.J."/>
            <person name="Barry K."/>
            <person name="Sandor L."/>
            <person name="Lee J."/>
            <person name="Lipzen A."/>
            <person name="Pangilinan J."/>
            <person name="LaButti K."/>
            <person name="Hainaut M."/>
            <person name="Henrissat B."/>
            <person name="Grigoriev I.V."/>
            <person name="Spatafora J.W."/>
            <person name="Aime M.C."/>
        </authorList>
    </citation>
    <scope>NUCLEOTIDE SEQUENCE [LARGE SCALE GENOMIC DNA]</scope>
    <source>
        <strain evidence="12">MCA 4198</strain>
    </source>
</reference>
<evidence type="ECO:0000256" key="2">
    <source>
        <dbReference type="ARBA" id="ARBA00010794"/>
    </source>
</evidence>
<accession>A0A316YNV4</accession>
<dbReference type="EMBL" id="KZ819637">
    <property type="protein sequence ID" value="PWN89425.1"/>
    <property type="molecule type" value="Genomic_DNA"/>
</dbReference>
<comment type="similarity">
    <text evidence="2">Belongs to the polyprenol kinase family.</text>
</comment>
<keyword evidence="8 11" id="KW-1133">Transmembrane helix</keyword>
<evidence type="ECO:0000256" key="9">
    <source>
        <dbReference type="ARBA" id="ARBA00023136"/>
    </source>
</evidence>
<feature type="region of interest" description="Disordered" evidence="10">
    <location>
        <begin position="1"/>
        <end position="300"/>
    </location>
</feature>
<dbReference type="PANTHER" id="PTHR13205">
    <property type="entry name" value="TRANSMEMBRANE PROTEIN 15-RELATED"/>
    <property type="match status" value="1"/>
</dbReference>
<name>A0A316YNV4_9BASI</name>
<keyword evidence="4" id="KW-0808">Transferase</keyword>